<reference evidence="4" key="1">
    <citation type="submission" date="2010-07" db="EMBL/GenBank/DDBJ databases">
        <title>The genome sequence of Gaeumannomyces graminis var. tritici strain R3-111a-1.</title>
        <authorList>
            <consortium name="The Broad Institute Genome Sequencing Platform"/>
            <person name="Ma L.-J."/>
            <person name="Dead R."/>
            <person name="Young S."/>
            <person name="Zeng Q."/>
            <person name="Koehrsen M."/>
            <person name="Alvarado L."/>
            <person name="Berlin A."/>
            <person name="Chapman S.B."/>
            <person name="Chen Z."/>
            <person name="Freedman E."/>
            <person name="Gellesch M."/>
            <person name="Goldberg J."/>
            <person name="Griggs A."/>
            <person name="Gujja S."/>
            <person name="Heilman E.R."/>
            <person name="Heiman D."/>
            <person name="Hepburn T."/>
            <person name="Howarth C."/>
            <person name="Jen D."/>
            <person name="Larson L."/>
            <person name="Mehta T."/>
            <person name="Neiman D."/>
            <person name="Pearson M."/>
            <person name="Roberts A."/>
            <person name="Saif S."/>
            <person name="Shea T."/>
            <person name="Shenoy N."/>
            <person name="Sisk P."/>
            <person name="Stolte C."/>
            <person name="Sykes S."/>
            <person name="Walk T."/>
            <person name="White J."/>
            <person name="Yandava C."/>
            <person name="Haas B."/>
            <person name="Nusbaum C."/>
            <person name="Birren B."/>
        </authorList>
    </citation>
    <scope>NUCLEOTIDE SEQUENCE [LARGE SCALE GENOMIC DNA]</scope>
    <source>
        <strain evidence="4">R3-111a-1</strain>
    </source>
</reference>
<feature type="region of interest" description="Disordered" evidence="1">
    <location>
        <begin position="68"/>
        <end position="93"/>
    </location>
</feature>
<dbReference type="AlphaFoldDB" id="J3PDW2"/>
<evidence type="ECO:0000313" key="3">
    <source>
        <dbReference type="EnsemblFungi" id="EJT70662"/>
    </source>
</evidence>
<feature type="compositionally biased region" description="Basic and acidic residues" evidence="1">
    <location>
        <begin position="160"/>
        <end position="172"/>
    </location>
</feature>
<accession>J3PDW2</accession>
<gene>
    <name evidence="3" type="primary">20352143</name>
    <name evidence="2" type="ORF">GGTG_11685</name>
</gene>
<feature type="region of interest" description="Disordered" evidence="1">
    <location>
        <begin position="114"/>
        <end position="239"/>
    </location>
</feature>
<dbReference type="VEuPathDB" id="FungiDB:GGTG_11685"/>
<dbReference type="EnsemblFungi" id="EJT70662">
    <property type="protein sequence ID" value="EJT70662"/>
    <property type="gene ID" value="GGTG_11685"/>
</dbReference>
<protein>
    <submittedName>
        <fullName evidence="2 3">Uncharacterized protein</fullName>
    </submittedName>
</protein>
<name>J3PDW2_GAET3</name>
<dbReference type="HOGENOM" id="CLU_1161208_0_0_1"/>
<reference evidence="2" key="3">
    <citation type="submission" date="2010-09" db="EMBL/GenBank/DDBJ databases">
        <title>Annotation of Gaeumannomyces graminis var. tritici R3-111a-1.</title>
        <authorList>
            <consortium name="The Broad Institute Genome Sequencing Platform"/>
            <person name="Ma L.-J."/>
            <person name="Dead R."/>
            <person name="Young S.K."/>
            <person name="Zeng Q."/>
            <person name="Gargeya S."/>
            <person name="Fitzgerald M."/>
            <person name="Haas B."/>
            <person name="Abouelleil A."/>
            <person name="Alvarado L."/>
            <person name="Arachchi H.M."/>
            <person name="Berlin A."/>
            <person name="Brown A."/>
            <person name="Chapman S.B."/>
            <person name="Chen Z."/>
            <person name="Dunbar C."/>
            <person name="Freedman E."/>
            <person name="Gearin G."/>
            <person name="Gellesch M."/>
            <person name="Goldberg J."/>
            <person name="Griggs A."/>
            <person name="Gujja S."/>
            <person name="Heiman D."/>
            <person name="Howarth C."/>
            <person name="Larson L."/>
            <person name="Lui A."/>
            <person name="MacDonald P.J.P."/>
            <person name="Mehta T."/>
            <person name="Montmayeur A."/>
            <person name="Murphy C."/>
            <person name="Neiman D."/>
            <person name="Pearson M."/>
            <person name="Priest M."/>
            <person name="Roberts A."/>
            <person name="Saif S."/>
            <person name="Shea T."/>
            <person name="Shenoy N."/>
            <person name="Sisk P."/>
            <person name="Stolte C."/>
            <person name="Sykes S."/>
            <person name="Yandava C."/>
            <person name="Wortman J."/>
            <person name="Nusbaum C."/>
            <person name="Birren B."/>
        </authorList>
    </citation>
    <scope>NUCLEOTIDE SEQUENCE</scope>
    <source>
        <strain evidence="2">R3-111a-1</strain>
    </source>
</reference>
<reference evidence="3" key="4">
    <citation type="journal article" date="2015" name="G3 (Bethesda)">
        <title>Genome sequences of three phytopathogenic species of the Magnaporthaceae family of fungi.</title>
        <authorList>
            <person name="Okagaki L.H."/>
            <person name="Nunes C.C."/>
            <person name="Sailsbery J."/>
            <person name="Clay B."/>
            <person name="Brown D."/>
            <person name="John T."/>
            <person name="Oh Y."/>
            <person name="Young N."/>
            <person name="Fitzgerald M."/>
            <person name="Haas B.J."/>
            <person name="Zeng Q."/>
            <person name="Young S."/>
            <person name="Adiconis X."/>
            <person name="Fan L."/>
            <person name="Levin J.Z."/>
            <person name="Mitchell T.K."/>
            <person name="Okubara P.A."/>
            <person name="Farman M.L."/>
            <person name="Kohn L.M."/>
            <person name="Birren B."/>
            <person name="Ma L.-J."/>
            <person name="Dean R.A."/>
        </authorList>
    </citation>
    <scope>NUCLEOTIDE SEQUENCE</scope>
    <source>
        <strain evidence="3">R3-111a-1</strain>
    </source>
</reference>
<reference evidence="2" key="2">
    <citation type="submission" date="2010-07" db="EMBL/GenBank/DDBJ databases">
        <authorList>
            <consortium name="The Broad Institute Genome Sequencing Platform"/>
            <consortium name="Broad Institute Genome Sequencing Center for Infectious Disease"/>
            <person name="Ma L.-J."/>
            <person name="Dead R."/>
            <person name="Young S."/>
            <person name="Zeng Q."/>
            <person name="Koehrsen M."/>
            <person name="Alvarado L."/>
            <person name="Berlin A."/>
            <person name="Chapman S.B."/>
            <person name="Chen Z."/>
            <person name="Freedman E."/>
            <person name="Gellesch M."/>
            <person name="Goldberg J."/>
            <person name="Griggs A."/>
            <person name="Gujja S."/>
            <person name="Heilman E.R."/>
            <person name="Heiman D."/>
            <person name="Hepburn T."/>
            <person name="Howarth C."/>
            <person name="Jen D."/>
            <person name="Larson L."/>
            <person name="Mehta T."/>
            <person name="Neiman D."/>
            <person name="Pearson M."/>
            <person name="Roberts A."/>
            <person name="Saif S."/>
            <person name="Shea T."/>
            <person name="Shenoy N."/>
            <person name="Sisk P."/>
            <person name="Stolte C."/>
            <person name="Sykes S."/>
            <person name="Walk T."/>
            <person name="White J."/>
            <person name="Yandava C."/>
            <person name="Haas B."/>
            <person name="Nusbaum C."/>
            <person name="Birren B."/>
        </authorList>
    </citation>
    <scope>NUCLEOTIDE SEQUENCE</scope>
    <source>
        <strain evidence="2">R3-111a-1</strain>
    </source>
</reference>
<evidence type="ECO:0000313" key="4">
    <source>
        <dbReference type="Proteomes" id="UP000006039"/>
    </source>
</evidence>
<dbReference type="EMBL" id="GL385401">
    <property type="protein sequence ID" value="EJT70662.1"/>
    <property type="molecule type" value="Genomic_DNA"/>
</dbReference>
<proteinExistence type="predicted"/>
<dbReference type="Proteomes" id="UP000006039">
    <property type="component" value="Unassembled WGS sequence"/>
</dbReference>
<feature type="compositionally biased region" description="Gly residues" evidence="1">
    <location>
        <begin position="215"/>
        <end position="239"/>
    </location>
</feature>
<dbReference type="RefSeq" id="XP_009227840.1">
    <property type="nucleotide sequence ID" value="XM_009229576.1"/>
</dbReference>
<evidence type="ECO:0000313" key="2">
    <source>
        <dbReference type="EMBL" id="EJT70662.1"/>
    </source>
</evidence>
<dbReference type="GeneID" id="20352143"/>
<sequence length="239" mass="24163">MLWAYRVGDHGGWADMGCTDLTPAEGGIEGTNGCEPGTGWYAPDPKTNGPAMAVWYKDYRDTEAIRGGGGLIGPCQDKTNTIGKNPREQKDPKMRILVPPNISAALESAALEASRLPQGEGSGQAATANPPPPGVVVEPTTPPQQKTAADPLSEGMSKMSVEDKNKEEERGRARLKPLRSPPSPLAGQPPPKRLSPSPGGGGSRNRDGGTESSAGGRGGGSTGGASGGGASGGNGGGGK</sequence>
<evidence type="ECO:0000256" key="1">
    <source>
        <dbReference type="SAM" id="MobiDB-lite"/>
    </source>
</evidence>
<organism evidence="2">
    <name type="scientific">Gaeumannomyces tritici (strain R3-111a-1)</name>
    <name type="common">Wheat and barley take-all root rot fungus</name>
    <name type="synonym">Gaeumannomyces graminis var. tritici</name>
    <dbReference type="NCBI Taxonomy" id="644352"/>
    <lineage>
        <taxon>Eukaryota</taxon>
        <taxon>Fungi</taxon>
        <taxon>Dikarya</taxon>
        <taxon>Ascomycota</taxon>
        <taxon>Pezizomycotina</taxon>
        <taxon>Sordariomycetes</taxon>
        <taxon>Sordariomycetidae</taxon>
        <taxon>Magnaporthales</taxon>
        <taxon>Magnaporthaceae</taxon>
        <taxon>Gaeumannomyces</taxon>
    </lineage>
</organism>
<keyword evidence="4" id="KW-1185">Reference proteome</keyword>
<feature type="compositionally biased region" description="Pro residues" evidence="1">
    <location>
        <begin position="179"/>
        <end position="193"/>
    </location>
</feature>
<reference evidence="3" key="5">
    <citation type="submission" date="2018-04" db="UniProtKB">
        <authorList>
            <consortium name="EnsemblFungi"/>
        </authorList>
    </citation>
    <scope>IDENTIFICATION</scope>
    <source>
        <strain evidence="3">R3-111a-1</strain>
    </source>
</reference>